<evidence type="ECO:0000256" key="1">
    <source>
        <dbReference type="SAM" id="MobiDB-lite"/>
    </source>
</evidence>
<evidence type="ECO:0000259" key="2">
    <source>
        <dbReference type="Pfam" id="PF17775"/>
    </source>
</evidence>
<name>A0A7S1N8V5_9EUGL</name>
<dbReference type="EMBL" id="HBGA01039365">
    <property type="protein sequence ID" value="CAD9003203.1"/>
    <property type="molecule type" value="Transcribed_RNA"/>
</dbReference>
<organism evidence="3">
    <name type="scientific">Eutreptiella gymnastica</name>
    <dbReference type="NCBI Taxonomy" id="73025"/>
    <lineage>
        <taxon>Eukaryota</taxon>
        <taxon>Discoba</taxon>
        <taxon>Euglenozoa</taxon>
        <taxon>Euglenida</taxon>
        <taxon>Spirocuta</taxon>
        <taxon>Euglenophyceae</taxon>
        <taxon>Eutreptiales</taxon>
        <taxon>Eutreptiaceae</taxon>
        <taxon>Eutreptiella</taxon>
    </lineage>
</organism>
<dbReference type="InterPro" id="IPR032710">
    <property type="entry name" value="NTF2-like_dom_sf"/>
</dbReference>
<dbReference type="SUPFAM" id="SSF54427">
    <property type="entry name" value="NTF2-like"/>
    <property type="match status" value="1"/>
</dbReference>
<accession>A0A7S1N8V5</accession>
<evidence type="ECO:0000313" key="3">
    <source>
        <dbReference type="EMBL" id="CAD9003203.1"/>
    </source>
</evidence>
<dbReference type="AlphaFoldDB" id="A0A7S1N8V5"/>
<sequence length="286" mass="32808">MAAGFGLPPVDNSMLPQRKRLKLPKDPGLRVCKCGSKKVYKDCCALHHSGRSYPTTPDAVLRTRYTALLWNAKEFLYDSTIPEGVTPELKQRTTRSLKENAFVEMKILRVPDDKENKEEMEKLAEVRRAARMKRKAGLSSKLEVAGLARPSAAVEEKPAPVPEQDVEDDLDDEIPEELTLSMRTWYFKKNDPDRVVYTITEKCLMRRVDDRWLLAEVLETDNNTFRQGDAAKKNDDRIIKLRNQMSTMKKGMVVTYAKSLVKYNINNTKNQSPNAWHMPFKCADKK</sequence>
<reference evidence="3" key="1">
    <citation type="submission" date="2021-01" db="EMBL/GenBank/DDBJ databases">
        <authorList>
            <person name="Corre E."/>
            <person name="Pelletier E."/>
            <person name="Niang G."/>
            <person name="Scheremetjew M."/>
            <person name="Finn R."/>
            <person name="Kale V."/>
            <person name="Holt S."/>
            <person name="Cochrane G."/>
            <person name="Meng A."/>
            <person name="Brown T."/>
            <person name="Cohen L."/>
        </authorList>
    </citation>
    <scope>NUCLEOTIDE SEQUENCE</scope>
    <source>
        <strain evidence="3">NIES-381</strain>
    </source>
</reference>
<gene>
    <name evidence="3" type="ORF">EGYM00392_LOCUS14287</name>
</gene>
<proteinExistence type="predicted"/>
<protein>
    <recommendedName>
        <fullName evidence="2">YchJ-like middle NTF2-like domain-containing protein</fullName>
    </recommendedName>
</protein>
<dbReference type="InterPro" id="IPR048469">
    <property type="entry name" value="YchJ-like_M"/>
</dbReference>
<dbReference type="Gene3D" id="3.10.450.50">
    <property type="match status" value="1"/>
</dbReference>
<feature type="region of interest" description="Disordered" evidence="1">
    <location>
        <begin position="149"/>
        <end position="169"/>
    </location>
</feature>
<feature type="domain" description="YchJ-like middle NTF2-like" evidence="2">
    <location>
        <begin position="56"/>
        <end position="128"/>
    </location>
</feature>
<dbReference type="Pfam" id="PF17775">
    <property type="entry name" value="YchJ_M-like"/>
    <property type="match status" value="1"/>
</dbReference>